<dbReference type="Pfam" id="PF06677">
    <property type="entry name" value="Auto_anti-p27"/>
    <property type="match status" value="1"/>
</dbReference>
<evidence type="ECO:0000256" key="1">
    <source>
        <dbReference type="SAM" id="MobiDB-lite"/>
    </source>
</evidence>
<dbReference type="InterPro" id="IPR051888">
    <property type="entry name" value="UPF0148_domain"/>
</dbReference>
<dbReference type="PANTHER" id="PTHR16537">
    <property type="entry name" value="SJOEGREN SYNDROME/SCLERODERMA AUTOANTIGEN 1"/>
    <property type="match status" value="1"/>
</dbReference>
<dbReference type="EMBL" id="EF084406">
    <property type="protein sequence ID" value="ABK23725.1"/>
    <property type="molecule type" value="mRNA"/>
</dbReference>
<evidence type="ECO:0000313" key="2">
    <source>
        <dbReference type="EMBL" id="ABK23725.1"/>
    </source>
</evidence>
<organism evidence="2">
    <name type="scientific">Picea sitchensis</name>
    <name type="common">Sitka spruce</name>
    <name type="synonym">Pinus sitchensis</name>
    <dbReference type="NCBI Taxonomy" id="3332"/>
    <lineage>
        <taxon>Eukaryota</taxon>
        <taxon>Viridiplantae</taxon>
        <taxon>Streptophyta</taxon>
        <taxon>Embryophyta</taxon>
        <taxon>Tracheophyta</taxon>
        <taxon>Spermatophyta</taxon>
        <taxon>Pinopsida</taxon>
        <taxon>Pinidae</taxon>
        <taxon>Conifers I</taxon>
        <taxon>Pinales</taxon>
        <taxon>Pinaceae</taxon>
        <taxon>Picea</taxon>
    </lineage>
</organism>
<sequence length="231" mass="25699">MEEPKENGFLSNGNTERTSRRSRADDSSAAIAVKLLQGWALLSDHCPQCVTPLVRNRERRMYCVSCSQWVITERDAALQILESRVDISQSLGEAETVNDPVTENGNIDDQPPRTTAPAPAQELEAEARPNHSSNFRQPNECLFEITQTAVPYAAAESIPDDIYHVGIDRALRSNDRVVSHEDSGRLAPLEMSQLIAVTNEPQILKQLLETIEHCIRVMEQIKAFGTTCMAV</sequence>
<name>A9NSW4_PICSI</name>
<feature type="region of interest" description="Disordered" evidence="1">
    <location>
        <begin position="1"/>
        <end position="27"/>
    </location>
</feature>
<dbReference type="InterPro" id="IPR009563">
    <property type="entry name" value="SSSCA1"/>
</dbReference>
<dbReference type="OMA" id="QWAITEM"/>
<feature type="region of interest" description="Disordered" evidence="1">
    <location>
        <begin position="93"/>
        <end position="117"/>
    </location>
</feature>
<reference evidence="2" key="1">
    <citation type="journal article" date="2008" name="BMC Genomics">
        <title>A conifer genomics resource of 200,000 spruce (Picea spp.) ESTs and 6,464 high-quality, sequence-finished full-length cDNAs for Sitka spruce (Picea sitchensis).</title>
        <authorList>
            <person name="Ralph S.G."/>
            <person name="Chun H.J."/>
            <person name="Kolosova N."/>
            <person name="Cooper D."/>
            <person name="Oddy C."/>
            <person name="Ritland C.E."/>
            <person name="Kirkpatrick R."/>
            <person name="Moore R."/>
            <person name="Barber S."/>
            <person name="Holt R.A."/>
            <person name="Jones S.J."/>
            <person name="Marra M.A."/>
            <person name="Douglas C.J."/>
            <person name="Ritland K."/>
            <person name="Bohlmann J."/>
        </authorList>
    </citation>
    <scope>NUCLEOTIDE SEQUENCE</scope>
    <source>
        <tissue evidence="2">Green portion of the leader tissue</tissue>
    </source>
</reference>
<proteinExistence type="evidence at transcript level"/>
<feature type="compositionally biased region" description="Basic and acidic residues" evidence="1">
    <location>
        <begin position="17"/>
        <end position="26"/>
    </location>
</feature>
<accession>A9NSW4</accession>
<protein>
    <submittedName>
        <fullName evidence="2">Uncharacterized protein</fullName>
    </submittedName>
</protein>
<dbReference type="AlphaFoldDB" id="A9NSW4"/>
<dbReference type="PANTHER" id="PTHR16537:SF1">
    <property type="entry name" value="PROTEIN ZNRD2"/>
    <property type="match status" value="1"/>
</dbReference>